<feature type="region of interest" description="Disordered" evidence="7">
    <location>
        <begin position="1"/>
        <end position="38"/>
    </location>
</feature>
<dbReference type="STRING" id="574566.I0YJP9"/>
<keyword evidence="9" id="KW-1185">Reference proteome</keyword>
<feature type="compositionally biased region" description="Basic and acidic residues" evidence="7">
    <location>
        <begin position="7"/>
        <end position="25"/>
    </location>
</feature>
<organism evidence="8 9">
    <name type="scientific">Coccomyxa subellipsoidea (strain C-169)</name>
    <name type="common">Green microalga</name>
    <dbReference type="NCBI Taxonomy" id="574566"/>
    <lineage>
        <taxon>Eukaryota</taxon>
        <taxon>Viridiplantae</taxon>
        <taxon>Chlorophyta</taxon>
        <taxon>core chlorophytes</taxon>
        <taxon>Trebouxiophyceae</taxon>
        <taxon>Trebouxiophyceae incertae sedis</taxon>
        <taxon>Coccomyxaceae</taxon>
        <taxon>Coccomyxa</taxon>
        <taxon>Coccomyxa subellipsoidea</taxon>
    </lineage>
</organism>
<comment type="caution">
    <text evidence="8">The sequence shown here is derived from an EMBL/GenBank/DDBJ whole genome shotgun (WGS) entry which is preliminary data.</text>
</comment>
<dbReference type="PANTHER" id="PTHR21738">
    <property type="entry name" value="RIBOSOMAL RNA PROCESSING PROTEIN 36 HOMOLOG"/>
    <property type="match status" value="1"/>
</dbReference>
<keyword evidence="5 6" id="KW-0539">Nucleus</keyword>
<feature type="region of interest" description="Disordered" evidence="7">
    <location>
        <begin position="171"/>
        <end position="194"/>
    </location>
</feature>
<sequence>MKGLLQKQKERDKARSFKRENKNRPMEMSSKRPVPRLREVVQVSKKEGRDPRFDSLSGALQQDRFRKQYAFLYDEQLPAEKEELKSTLQKTKGLDKKKELQAQLTRVQQQIQDERSKRRKEAWEAEQKKKEREAVKSGKGVYFQKRSEKKRQELIMRYQELKATGRLEKVMAKRQKKNAAKDHRYLPSTRRQAE</sequence>
<comment type="subcellular location">
    <subcellularLocation>
        <location evidence="1 6">Nucleus</location>
        <location evidence="1 6">Nucleolus</location>
    </subcellularLocation>
</comment>
<protein>
    <recommendedName>
        <fullName evidence="6">rRNA biogenesis protein RRP36</fullName>
    </recommendedName>
</protein>
<dbReference type="GO" id="GO:0000462">
    <property type="term" value="P:maturation of SSU-rRNA from tricistronic rRNA transcript (SSU-rRNA, 5.8S rRNA, LSU-rRNA)"/>
    <property type="evidence" value="ECO:0007669"/>
    <property type="project" value="TreeGrafter"/>
</dbReference>
<accession>I0YJP9</accession>
<dbReference type="GeneID" id="17036733"/>
<evidence type="ECO:0000256" key="3">
    <source>
        <dbReference type="ARBA" id="ARBA00022517"/>
    </source>
</evidence>
<evidence type="ECO:0000313" key="8">
    <source>
        <dbReference type="EMBL" id="EIE18618.1"/>
    </source>
</evidence>
<evidence type="ECO:0000313" key="9">
    <source>
        <dbReference type="Proteomes" id="UP000007264"/>
    </source>
</evidence>
<comment type="function">
    <text evidence="6">Component of the 90S pre-ribosome involved in the maturation of rRNAs. Required for early cleavages of the pre-RNAs in the 40S ribosomal subunit maturation pathway.</text>
</comment>
<comment type="similarity">
    <text evidence="2 6">Belongs to the RRP36 family.</text>
</comment>
<evidence type="ECO:0000256" key="4">
    <source>
        <dbReference type="ARBA" id="ARBA00022552"/>
    </source>
</evidence>
<dbReference type="GO" id="GO:0030686">
    <property type="term" value="C:90S preribosome"/>
    <property type="evidence" value="ECO:0007669"/>
    <property type="project" value="TreeGrafter"/>
</dbReference>
<reference evidence="8 9" key="1">
    <citation type="journal article" date="2012" name="Genome Biol.">
        <title>The genome of the polar eukaryotic microalga coccomyxa subellipsoidea reveals traits of cold adaptation.</title>
        <authorList>
            <person name="Blanc G."/>
            <person name="Agarkova I."/>
            <person name="Grimwood J."/>
            <person name="Kuo A."/>
            <person name="Brueggeman A."/>
            <person name="Dunigan D."/>
            <person name="Gurnon J."/>
            <person name="Ladunga I."/>
            <person name="Lindquist E."/>
            <person name="Lucas S."/>
            <person name="Pangilinan J."/>
            <person name="Proschold T."/>
            <person name="Salamov A."/>
            <person name="Schmutz J."/>
            <person name="Weeks D."/>
            <person name="Yamada T."/>
            <person name="Claverie J.M."/>
            <person name="Grigoriev I."/>
            <person name="Van Etten J."/>
            <person name="Lomsadze A."/>
            <person name="Borodovsky M."/>
        </authorList>
    </citation>
    <scope>NUCLEOTIDE SEQUENCE [LARGE SCALE GENOMIC DNA]</scope>
    <source>
        <strain evidence="8 9">C-169</strain>
    </source>
</reference>
<dbReference type="GO" id="GO:0005730">
    <property type="term" value="C:nucleolus"/>
    <property type="evidence" value="ECO:0007669"/>
    <property type="project" value="UniProtKB-SubCell"/>
</dbReference>
<proteinExistence type="inferred from homology"/>
<comment type="subunit">
    <text evidence="6">Associates with 90S and pre-40S pre-ribosomal particles.</text>
</comment>
<dbReference type="PANTHER" id="PTHR21738:SF0">
    <property type="entry name" value="RIBOSOMAL RNA PROCESSING PROTEIN 36 HOMOLOG"/>
    <property type="match status" value="1"/>
</dbReference>
<keyword evidence="3 6" id="KW-0690">Ribosome biogenesis</keyword>
<keyword evidence="6" id="KW-0687">Ribonucleoprotein</keyword>
<dbReference type="KEGG" id="csl:COCSUDRAFT_31550"/>
<keyword evidence="4 6" id="KW-0698">rRNA processing</keyword>
<name>I0YJP9_COCSC</name>
<evidence type="ECO:0000256" key="2">
    <source>
        <dbReference type="ARBA" id="ARBA00009418"/>
    </source>
</evidence>
<feature type="region of interest" description="Disordered" evidence="7">
    <location>
        <begin position="107"/>
        <end position="146"/>
    </location>
</feature>
<evidence type="ECO:0000256" key="7">
    <source>
        <dbReference type="SAM" id="MobiDB-lite"/>
    </source>
</evidence>
<dbReference type="eggNOG" id="KOG3190">
    <property type="taxonomic scope" value="Eukaryota"/>
</dbReference>
<dbReference type="EMBL" id="AGSI01000022">
    <property type="protein sequence ID" value="EIE18618.1"/>
    <property type="molecule type" value="Genomic_DNA"/>
</dbReference>
<feature type="compositionally biased region" description="Basic and acidic residues" evidence="7">
    <location>
        <begin position="179"/>
        <end position="194"/>
    </location>
</feature>
<gene>
    <name evidence="8" type="ORF">COCSUDRAFT_31550</name>
</gene>
<feature type="compositionally biased region" description="Basic and acidic residues" evidence="7">
    <location>
        <begin position="112"/>
        <end position="136"/>
    </location>
</feature>
<dbReference type="Proteomes" id="UP000007264">
    <property type="component" value="Unassembled WGS sequence"/>
</dbReference>
<dbReference type="Pfam" id="PF06102">
    <property type="entry name" value="RRP36"/>
    <property type="match status" value="1"/>
</dbReference>
<evidence type="ECO:0000256" key="1">
    <source>
        <dbReference type="ARBA" id="ARBA00004604"/>
    </source>
</evidence>
<dbReference type="OrthoDB" id="448446at2759"/>
<evidence type="ECO:0000256" key="6">
    <source>
        <dbReference type="RuleBase" id="RU368027"/>
    </source>
</evidence>
<dbReference type="AlphaFoldDB" id="I0YJP9"/>
<evidence type="ECO:0000256" key="5">
    <source>
        <dbReference type="ARBA" id="ARBA00023242"/>
    </source>
</evidence>
<dbReference type="InterPro" id="IPR009292">
    <property type="entry name" value="RRP36"/>
</dbReference>
<dbReference type="RefSeq" id="XP_005643162.1">
    <property type="nucleotide sequence ID" value="XM_005643105.1"/>
</dbReference>